<accession>A0A930V608</accession>
<evidence type="ECO:0000256" key="1">
    <source>
        <dbReference type="SAM" id="MobiDB-lite"/>
    </source>
</evidence>
<dbReference type="InterPro" id="IPR047795">
    <property type="entry name" value="Put_SteA-like"/>
</dbReference>
<keyword evidence="4" id="KW-1185">Reference proteome</keyword>
<dbReference type="EMBL" id="JADIVZ010000015">
    <property type="protein sequence ID" value="MBF4163819.1"/>
    <property type="molecule type" value="Genomic_DNA"/>
</dbReference>
<dbReference type="InterPro" id="IPR022215">
    <property type="entry name" value="SteA-like_C"/>
</dbReference>
<evidence type="ECO:0000313" key="3">
    <source>
        <dbReference type="EMBL" id="MBF4163819.1"/>
    </source>
</evidence>
<protein>
    <recommendedName>
        <fullName evidence="2">SteA-like C-terminal domain-containing protein</fullName>
    </recommendedName>
</protein>
<feature type="region of interest" description="Disordered" evidence="1">
    <location>
        <begin position="1"/>
        <end position="23"/>
    </location>
</feature>
<feature type="domain" description="SteA-like C-terminal" evidence="2">
    <location>
        <begin position="347"/>
        <end position="387"/>
    </location>
</feature>
<name>A0A930V608_9ACTN</name>
<evidence type="ECO:0000259" key="2">
    <source>
        <dbReference type="Pfam" id="PF12555"/>
    </source>
</evidence>
<dbReference type="AlphaFoldDB" id="A0A930V608"/>
<comment type="caution">
    <text evidence="3">The sequence shown here is derived from an EMBL/GenBank/DDBJ whole genome shotgun (WGS) entry which is preliminary data.</text>
</comment>
<gene>
    <name evidence="3" type="ORF">ISG29_19260</name>
</gene>
<sequence length="402" mass="42313">MFSALRTDVLSSRRHRDDPPGVAGRARVAARLDDLLPAVRRGDIVVVDQSDLDRSTARDLVAAGVAGLVNAAPMLSGRHPSRGPRDLLDAGVPLADGFGPELLVAVRDGEPVRLDGGLLHCGAGEGQRTLTGRGVTADALALEVETARRSMLSQTEALAHATSVLLRREDDLVLHGLGLPRLVHRDRHVLVADDGADLLDEMAGLEIYLDEQRPLVVATARAAALLERRGTRSAVLVCDAETGAPGAGLLESAELLVVVRRRGGDQAVATRWWERLGVQVSVVDTDLTGADVALLLAESSEAPLVVGAGLSTGLEDLLDSADGPGRGAGTYLTRLRLGSRLVPASRVPQLYAGRVRPWHLLAVMLAGFLALAAALSVTADGQVWLGDLQHWFSTTIGLEGSS</sequence>
<dbReference type="RefSeq" id="WP_194505078.1">
    <property type="nucleotide sequence ID" value="NZ_JADIVZ010000015.1"/>
</dbReference>
<organism evidence="3 4">
    <name type="scientific">Nocardioides acrostichi</name>
    <dbReference type="NCBI Taxonomy" id="2784339"/>
    <lineage>
        <taxon>Bacteria</taxon>
        <taxon>Bacillati</taxon>
        <taxon>Actinomycetota</taxon>
        <taxon>Actinomycetes</taxon>
        <taxon>Propionibacteriales</taxon>
        <taxon>Nocardioidaceae</taxon>
        <taxon>Nocardioides</taxon>
    </lineage>
</organism>
<evidence type="ECO:0000313" key="4">
    <source>
        <dbReference type="Proteomes" id="UP000656804"/>
    </source>
</evidence>
<proteinExistence type="predicted"/>
<dbReference type="Pfam" id="PF12555">
    <property type="entry name" value="SteA-like_C"/>
    <property type="match status" value="1"/>
</dbReference>
<dbReference type="NCBIfam" id="NF040608">
    <property type="entry name" value="division_SteA"/>
    <property type="match status" value="1"/>
</dbReference>
<dbReference type="Proteomes" id="UP000656804">
    <property type="component" value="Unassembled WGS sequence"/>
</dbReference>
<reference evidence="3" key="1">
    <citation type="submission" date="2020-11" db="EMBL/GenBank/DDBJ databases">
        <title>Nocardioides sp. CBS4Y-1, whole genome shotgun sequence.</title>
        <authorList>
            <person name="Tuo L."/>
        </authorList>
    </citation>
    <scope>NUCLEOTIDE SEQUENCE</scope>
    <source>
        <strain evidence="3">CBS4Y-1</strain>
    </source>
</reference>